<keyword evidence="2" id="KW-0560">Oxidoreductase</keyword>
<reference evidence="4" key="2">
    <citation type="submission" date="2025-08" db="UniProtKB">
        <authorList>
            <consortium name="Ensembl"/>
        </authorList>
    </citation>
    <scope>IDENTIFICATION</scope>
</reference>
<dbReference type="PANTHER" id="PTHR12463">
    <property type="entry name" value="OXYGENASE-RELATED"/>
    <property type="match status" value="1"/>
</dbReference>
<protein>
    <recommendedName>
        <fullName evidence="3">Fe2OG dioxygenase domain-containing protein</fullName>
    </recommendedName>
</protein>
<dbReference type="SUPFAM" id="SSF51197">
    <property type="entry name" value="Clavaminate synthase-like"/>
    <property type="match status" value="1"/>
</dbReference>
<dbReference type="GO" id="GO:0046872">
    <property type="term" value="F:metal ion binding"/>
    <property type="evidence" value="ECO:0007669"/>
    <property type="project" value="UniProtKB-KW"/>
</dbReference>
<dbReference type="PANTHER" id="PTHR12463:SF0">
    <property type="entry name" value="ALPHA-KETOGLUTARATE-DEPENDENT DIOXYGENASE ALKB HOMOLOG 4"/>
    <property type="match status" value="1"/>
</dbReference>
<dbReference type="Proteomes" id="UP000007875">
    <property type="component" value="Unassembled WGS sequence"/>
</dbReference>
<keyword evidence="2" id="KW-0408">Iron</keyword>
<name>H2YZF5_CIOSA</name>
<dbReference type="PROSITE" id="PS51471">
    <property type="entry name" value="FE2OG_OXY"/>
    <property type="match status" value="1"/>
</dbReference>
<feature type="domain" description="Fe2OG dioxygenase" evidence="3">
    <location>
        <begin position="128"/>
        <end position="227"/>
    </location>
</feature>
<proteinExistence type="inferred from homology"/>
<dbReference type="GO" id="GO:0016491">
    <property type="term" value="F:oxidoreductase activity"/>
    <property type="evidence" value="ECO:0007669"/>
    <property type="project" value="UniProtKB-KW"/>
</dbReference>
<dbReference type="InterPro" id="IPR032857">
    <property type="entry name" value="ALKBH4"/>
</dbReference>
<dbReference type="GO" id="GO:0070988">
    <property type="term" value="P:demethylation"/>
    <property type="evidence" value="ECO:0007669"/>
    <property type="project" value="InterPro"/>
</dbReference>
<evidence type="ECO:0000313" key="5">
    <source>
        <dbReference type="Proteomes" id="UP000007875"/>
    </source>
</evidence>
<dbReference type="AlphaFoldDB" id="H2YZF5"/>
<dbReference type="InterPro" id="IPR005123">
    <property type="entry name" value="Oxoglu/Fe-dep_dioxygenase_dom"/>
</dbReference>
<evidence type="ECO:0000313" key="4">
    <source>
        <dbReference type="Ensembl" id="ENSCSAVP00000010717.1"/>
    </source>
</evidence>
<dbReference type="InterPro" id="IPR037151">
    <property type="entry name" value="AlkB-like_sf"/>
</dbReference>
<evidence type="ECO:0000256" key="1">
    <source>
        <dbReference type="ARBA" id="ARBA00001954"/>
    </source>
</evidence>
<dbReference type="HOGENOM" id="CLU_060545_0_0_1"/>
<accession>H2YZF5</accession>
<sequence>TCACKGCRRCIVCENHFDQNQLKHSEMLYVPSLKKCVCYQGHHLVGFDFPGVSVFQDFISAPEERELIRRNSNRWKDSQSGRRKQDYGPKVNFKKKKVKLSSFTGLPKYIDFIVERIRSLEGLDNFATVEQCNLEYDPVRGASIDPHYDDAWLWGERLLSLNLLSDSFKTLDIDSGEFGLNEFEVKVPLCRRSLVMLSGDARYKWKHSIQRKDITSKRLCCTFRELSPEFSSGGTQEHIGRSLLD</sequence>
<dbReference type="FunFam" id="2.60.120.590:FF:000019">
    <property type="entry name" value="DNA N6-methyl adenine demethylase"/>
    <property type="match status" value="1"/>
</dbReference>
<dbReference type="Ensembl" id="ENSCSAVT00000010847.1">
    <property type="protein sequence ID" value="ENSCSAVP00000010717.1"/>
    <property type="gene ID" value="ENSCSAVG00000006284.1"/>
</dbReference>
<evidence type="ECO:0000259" key="3">
    <source>
        <dbReference type="PROSITE" id="PS51471"/>
    </source>
</evidence>
<reference evidence="5" key="1">
    <citation type="submission" date="2003-08" db="EMBL/GenBank/DDBJ databases">
        <authorList>
            <person name="Birren B."/>
            <person name="Nusbaum C."/>
            <person name="Abebe A."/>
            <person name="Abouelleil A."/>
            <person name="Adekoya E."/>
            <person name="Ait-zahra M."/>
            <person name="Allen N."/>
            <person name="Allen T."/>
            <person name="An P."/>
            <person name="Anderson M."/>
            <person name="Anderson S."/>
            <person name="Arachchi H."/>
            <person name="Armbruster J."/>
            <person name="Bachantsang P."/>
            <person name="Baldwin J."/>
            <person name="Barry A."/>
            <person name="Bayul T."/>
            <person name="Blitshsteyn B."/>
            <person name="Bloom T."/>
            <person name="Blye J."/>
            <person name="Boguslavskiy L."/>
            <person name="Borowsky M."/>
            <person name="Boukhgalter B."/>
            <person name="Brunache A."/>
            <person name="Butler J."/>
            <person name="Calixte N."/>
            <person name="Calvo S."/>
            <person name="Camarata J."/>
            <person name="Campo K."/>
            <person name="Chang J."/>
            <person name="Cheshatsang Y."/>
            <person name="Citroen M."/>
            <person name="Collymore A."/>
            <person name="Considine T."/>
            <person name="Cook A."/>
            <person name="Cooke P."/>
            <person name="Corum B."/>
            <person name="Cuomo C."/>
            <person name="David R."/>
            <person name="Dawoe T."/>
            <person name="Degray S."/>
            <person name="Dodge S."/>
            <person name="Dooley K."/>
            <person name="Dorje P."/>
            <person name="Dorjee K."/>
            <person name="Dorris L."/>
            <person name="Duffey N."/>
            <person name="Dupes A."/>
            <person name="Elkins T."/>
            <person name="Engels R."/>
            <person name="Erickson J."/>
            <person name="Farina A."/>
            <person name="Faro S."/>
            <person name="Ferreira P."/>
            <person name="Fischer H."/>
            <person name="Fitzgerald M."/>
            <person name="Foley K."/>
            <person name="Gage D."/>
            <person name="Galagan J."/>
            <person name="Gearin G."/>
            <person name="Gnerre S."/>
            <person name="Gnirke A."/>
            <person name="Goyette A."/>
            <person name="Graham J."/>
            <person name="Grandbois E."/>
            <person name="Gyaltsen K."/>
            <person name="Hafez N."/>
            <person name="Hagopian D."/>
            <person name="Hagos B."/>
            <person name="Hall J."/>
            <person name="Hatcher B."/>
            <person name="Heller A."/>
            <person name="Higgins H."/>
            <person name="Honan T."/>
            <person name="Horn A."/>
            <person name="Houde N."/>
            <person name="Hughes L."/>
            <person name="Hulme W."/>
            <person name="Husby E."/>
            <person name="Iliev I."/>
            <person name="Jaffe D."/>
            <person name="Jones C."/>
            <person name="Kamal M."/>
            <person name="Kamat A."/>
            <person name="Kamvysselis M."/>
            <person name="Karlsson E."/>
            <person name="Kells C."/>
            <person name="Kieu A."/>
            <person name="Kisner P."/>
            <person name="Kodira C."/>
            <person name="Kulbokas E."/>
            <person name="Labutti K."/>
            <person name="Lama D."/>
            <person name="Landers T."/>
            <person name="Leger J."/>
            <person name="Levine S."/>
            <person name="Lewis D."/>
            <person name="Lewis T."/>
            <person name="Lindblad-toh K."/>
            <person name="Liu X."/>
            <person name="Lokyitsang T."/>
            <person name="Lokyitsang Y."/>
            <person name="Lucien O."/>
            <person name="Lui A."/>
            <person name="Ma L.J."/>
            <person name="Mabbitt R."/>
            <person name="Macdonald J."/>
            <person name="Maclean C."/>
            <person name="Major J."/>
            <person name="Manning J."/>
            <person name="Marabella R."/>
            <person name="Maru K."/>
            <person name="Matthews C."/>
            <person name="Mauceli E."/>
            <person name="Mccarthy M."/>
            <person name="Mcdonough S."/>
            <person name="Mcghee T."/>
            <person name="Meldrim J."/>
            <person name="Meneus L."/>
            <person name="Mesirov J."/>
            <person name="Mihalev A."/>
            <person name="Mihova T."/>
            <person name="Mikkelsen T."/>
            <person name="Mlenga V."/>
            <person name="Moru K."/>
            <person name="Mozes J."/>
            <person name="Mulrain L."/>
            <person name="Munson G."/>
            <person name="Naylor J."/>
            <person name="Newes C."/>
            <person name="Nguyen C."/>
            <person name="Nguyen N."/>
            <person name="Nguyen T."/>
            <person name="Nicol R."/>
            <person name="Nielsen C."/>
            <person name="Nizzari M."/>
            <person name="Norbu C."/>
            <person name="Norbu N."/>
            <person name="O'donnell P."/>
            <person name="Okoawo O."/>
            <person name="O'leary S."/>
            <person name="Omotosho B."/>
            <person name="O'neill K."/>
            <person name="Osman S."/>
            <person name="Parker S."/>
            <person name="Perrin D."/>
            <person name="Phunkhang P."/>
            <person name="Piqani B."/>
            <person name="Purcell S."/>
            <person name="Rachupka T."/>
            <person name="Ramasamy U."/>
            <person name="Rameau R."/>
            <person name="Ray V."/>
            <person name="Raymond C."/>
            <person name="Retta R."/>
            <person name="Richardson S."/>
            <person name="Rise C."/>
            <person name="Rodriguez J."/>
            <person name="Rogers J."/>
            <person name="Rogov P."/>
            <person name="Rutman M."/>
            <person name="Schupbach R."/>
            <person name="Seaman C."/>
            <person name="Settipalli S."/>
            <person name="Sharpe T."/>
            <person name="Sheridan J."/>
            <person name="Sherpa N."/>
            <person name="Shi J."/>
            <person name="Smirnov S."/>
            <person name="Smith C."/>
            <person name="Sougnez C."/>
            <person name="Spencer B."/>
            <person name="Stalker J."/>
            <person name="Stange-thomann N."/>
            <person name="Stavropoulos S."/>
            <person name="Stetson K."/>
            <person name="Stone C."/>
            <person name="Stone S."/>
            <person name="Stubbs M."/>
            <person name="Talamas J."/>
            <person name="Tchuinga P."/>
            <person name="Tenzing P."/>
            <person name="Tesfaye S."/>
            <person name="Theodore J."/>
            <person name="Thoulutsang Y."/>
            <person name="Topham K."/>
            <person name="Towey S."/>
            <person name="Tsamla T."/>
            <person name="Tsomo N."/>
            <person name="Vallee D."/>
            <person name="Vassiliev H."/>
            <person name="Venkataraman V."/>
            <person name="Vinson J."/>
            <person name="Vo A."/>
            <person name="Wade C."/>
            <person name="Wang S."/>
            <person name="Wangchuk T."/>
            <person name="Wangdi T."/>
            <person name="Whittaker C."/>
            <person name="Wilkinson J."/>
            <person name="Wu Y."/>
            <person name="Wyman D."/>
            <person name="Yadav S."/>
            <person name="Yang S."/>
            <person name="Yang X."/>
            <person name="Yeager S."/>
            <person name="Yee E."/>
            <person name="Young G."/>
            <person name="Zainoun J."/>
            <person name="Zembeck L."/>
            <person name="Zimmer A."/>
            <person name="Zody M."/>
            <person name="Lander E."/>
        </authorList>
    </citation>
    <scope>NUCLEOTIDE SEQUENCE [LARGE SCALE GENOMIC DNA]</scope>
</reference>
<comment type="similarity">
    <text evidence="2">Belongs to the iron/ascorbate-dependent oxidoreductase family.</text>
</comment>
<keyword evidence="5" id="KW-1185">Reference proteome</keyword>
<reference evidence="4" key="3">
    <citation type="submission" date="2025-09" db="UniProtKB">
        <authorList>
            <consortium name="Ensembl"/>
        </authorList>
    </citation>
    <scope>IDENTIFICATION</scope>
</reference>
<comment type="cofactor">
    <cofactor evidence="1">
        <name>Fe(2+)</name>
        <dbReference type="ChEBI" id="CHEBI:29033"/>
    </cofactor>
</comment>
<dbReference type="GeneTree" id="ENSGT00390000006344"/>
<dbReference type="Gene3D" id="2.60.120.590">
    <property type="entry name" value="Alpha-ketoglutarate-dependent dioxygenase AlkB-like"/>
    <property type="match status" value="1"/>
</dbReference>
<evidence type="ECO:0000256" key="2">
    <source>
        <dbReference type="RuleBase" id="RU003682"/>
    </source>
</evidence>
<organism evidence="4 5">
    <name type="scientific">Ciona savignyi</name>
    <name type="common">Pacific transparent sea squirt</name>
    <dbReference type="NCBI Taxonomy" id="51511"/>
    <lineage>
        <taxon>Eukaryota</taxon>
        <taxon>Metazoa</taxon>
        <taxon>Chordata</taxon>
        <taxon>Tunicata</taxon>
        <taxon>Ascidiacea</taxon>
        <taxon>Phlebobranchia</taxon>
        <taxon>Cionidae</taxon>
        <taxon>Ciona</taxon>
    </lineage>
</organism>
<dbReference type="GO" id="GO:0032451">
    <property type="term" value="F:demethylase activity"/>
    <property type="evidence" value="ECO:0007669"/>
    <property type="project" value="TreeGrafter"/>
</dbReference>
<keyword evidence="2" id="KW-0479">Metal-binding</keyword>